<organism evidence="8 9">
    <name type="scientific">Ahniella affigens</name>
    <dbReference type="NCBI Taxonomy" id="2021234"/>
    <lineage>
        <taxon>Bacteria</taxon>
        <taxon>Pseudomonadati</taxon>
        <taxon>Pseudomonadota</taxon>
        <taxon>Gammaproteobacteria</taxon>
        <taxon>Lysobacterales</taxon>
        <taxon>Rhodanobacteraceae</taxon>
        <taxon>Ahniella</taxon>
    </lineage>
</organism>
<evidence type="ECO:0000256" key="1">
    <source>
        <dbReference type="ARBA" id="ARBA00001637"/>
    </source>
</evidence>
<dbReference type="EC" id="4.6.1.17" evidence="3"/>
<dbReference type="Proteomes" id="UP000241074">
    <property type="component" value="Chromosome"/>
</dbReference>
<keyword evidence="4" id="KW-0501">Molybdenum cofactor biosynthesis</keyword>
<evidence type="ECO:0000313" key="9">
    <source>
        <dbReference type="Proteomes" id="UP000241074"/>
    </source>
</evidence>
<dbReference type="KEGG" id="xba:C7S18_14070"/>
<dbReference type="InterPro" id="IPR023045">
    <property type="entry name" value="MoaC"/>
</dbReference>
<dbReference type="AlphaFoldDB" id="A0A2P1PZ65"/>
<keyword evidence="9" id="KW-1185">Reference proteome</keyword>
<comment type="catalytic activity">
    <reaction evidence="1">
        <text>(8S)-3',8-cyclo-7,8-dihydroguanosine 5'-triphosphate = cyclic pyranopterin phosphate + diphosphate</text>
        <dbReference type="Rhea" id="RHEA:49580"/>
        <dbReference type="ChEBI" id="CHEBI:33019"/>
        <dbReference type="ChEBI" id="CHEBI:59648"/>
        <dbReference type="ChEBI" id="CHEBI:131766"/>
        <dbReference type="EC" id="4.6.1.17"/>
    </reaction>
</comment>
<evidence type="ECO:0000256" key="2">
    <source>
        <dbReference type="ARBA" id="ARBA00005046"/>
    </source>
</evidence>
<reference evidence="8 9" key="1">
    <citation type="submission" date="2018-03" db="EMBL/GenBank/DDBJ databases">
        <title>Ahniella affigens gen. nov., sp. nov., a gammaproteobacterium isolated from sandy soil near a stream.</title>
        <authorList>
            <person name="Ko Y."/>
            <person name="Kim J.-H."/>
        </authorList>
    </citation>
    <scope>NUCLEOTIDE SEQUENCE [LARGE SCALE GENOMIC DNA]</scope>
    <source>
        <strain evidence="8 9">D13</strain>
    </source>
</reference>
<evidence type="ECO:0000313" key="8">
    <source>
        <dbReference type="EMBL" id="AVQ00117.1"/>
    </source>
</evidence>
<dbReference type="InterPro" id="IPR036522">
    <property type="entry name" value="MoaC_sf"/>
</dbReference>
<evidence type="ECO:0000256" key="6">
    <source>
        <dbReference type="ARBA" id="ARBA00055087"/>
    </source>
</evidence>
<dbReference type="RefSeq" id="WP_106894035.1">
    <property type="nucleotide sequence ID" value="NZ_CP027860.1"/>
</dbReference>
<evidence type="ECO:0000259" key="7">
    <source>
        <dbReference type="Pfam" id="PF01967"/>
    </source>
</evidence>
<proteinExistence type="predicted"/>
<gene>
    <name evidence="8" type="primary">moaC</name>
    <name evidence="8" type="ORF">C7S18_14070</name>
</gene>
<feature type="domain" description="Molybdopterin cofactor biosynthesis C (MoaC)" evidence="7">
    <location>
        <begin position="1"/>
        <end position="137"/>
    </location>
</feature>
<evidence type="ECO:0000256" key="3">
    <source>
        <dbReference type="ARBA" id="ARBA00012575"/>
    </source>
</evidence>
<evidence type="ECO:0000256" key="4">
    <source>
        <dbReference type="ARBA" id="ARBA00023150"/>
    </source>
</evidence>
<dbReference type="SUPFAM" id="SSF55040">
    <property type="entry name" value="Molybdenum cofactor biosynthesis protein C, MoaC"/>
    <property type="match status" value="1"/>
</dbReference>
<dbReference type="NCBIfam" id="TIGR00581">
    <property type="entry name" value="moaC"/>
    <property type="match status" value="1"/>
</dbReference>
<comment type="function">
    <text evidence="6">Catalyzes the conversion of (8S)-3',8-cyclo-7,8-dihydroguanosine 5'-triphosphate to cyclic pyranopterin monophosphate (cPMP).</text>
</comment>
<dbReference type="GO" id="GO:0061799">
    <property type="term" value="F:cyclic pyranopterin monophosphate synthase activity"/>
    <property type="evidence" value="ECO:0007669"/>
    <property type="project" value="UniProtKB-EC"/>
</dbReference>
<evidence type="ECO:0000256" key="5">
    <source>
        <dbReference type="ARBA" id="ARBA00023239"/>
    </source>
</evidence>
<dbReference type="GO" id="GO:0006777">
    <property type="term" value="P:Mo-molybdopterin cofactor biosynthetic process"/>
    <property type="evidence" value="ECO:0007669"/>
    <property type="project" value="UniProtKB-KW"/>
</dbReference>
<dbReference type="InterPro" id="IPR047594">
    <property type="entry name" value="MoaC_bact/euk"/>
</dbReference>
<name>A0A2P1PZ65_9GAMM</name>
<accession>A0A2P1PZ65</accession>
<dbReference type="OrthoDB" id="9794429at2"/>
<protein>
    <recommendedName>
        <fullName evidence="3">cyclic pyranopterin monophosphate synthase</fullName>
        <ecNumber evidence="3">4.6.1.17</ecNumber>
    </recommendedName>
</protein>
<keyword evidence="5" id="KW-0456">Lyase</keyword>
<dbReference type="InterPro" id="IPR002820">
    <property type="entry name" value="Mopterin_CF_biosynth-C_dom"/>
</dbReference>
<dbReference type="EMBL" id="CP027860">
    <property type="protein sequence ID" value="AVQ00117.1"/>
    <property type="molecule type" value="Genomic_DNA"/>
</dbReference>
<dbReference type="NCBIfam" id="NF006870">
    <property type="entry name" value="PRK09364.1"/>
    <property type="match status" value="1"/>
</dbReference>
<comment type="pathway">
    <text evidence="2">Cofactor biosynthesis; molybdopterin biosynthesis.</text>
</comment>
<dbReference type="UniPathway" id="UPA00344"/>
<reference evidence="8 9" key="2">
    <citation type="submission" date="2018-03" db="EMBL/GenBank/DDBJ databases">
        <authorList>
            <person name="Keele B.F."/>
        </authorList>
    </citation>
    <scope>NUCLEOTIDE SEQUENCE [LARGE SCALE GENOMIC DNA]</scope>
    <source>
        <strain evidence="8 9">D13</strain>
    </source>
</reference>
<sequence length="150" mass="16014">MVDVGNKTVTRRHAVAESFVHFPPAAAAALHAEGLRSRKGPVLDTALIAGTQAVKRCADLIPFCHPLPIERIRFEFQFLTPEQLHITCEVAAEARTGVEMEALTGASVAALTVYDMCKALDLGLSIGPTRVVEKSGGKRDFKSDQAASAS</sequence>
<dbReference type="Pfam" id="PF01967">
    <property type="entry name" value="MoaC"/>
    <property type="match status" value="1"/>
</dbReference>
<dbReference type="Gene3D" id="3.30.70.640">
    <property type="entry name" value="Molybdopterin cofactor biosynthesis C (MoaC) domain"/>
    <property type="match status" value="1"/>
</dbReference>
<dbReference type="CDD" id="cd01420">
    <property type="entry name" value="MoaC_PE"/>
    <property type="match status" value="1"/>
</dbReference>